<dbReference type="PANTHER" id="PTHR35936">
    <property type="entry name" value="MEMBRANE-BOUND LYTIC MUREIN TRANSGLYCOSYLASE F"/>
    <property type="match status" value="1"/>
</dbReference>
<evidence type="ECO:0000259" key="3">
    <source>
        <dbReference type="SMART" id="SM00062"/>
    </source>
</evidence>
<protein>
    <submittedName>
        <fullName evidence="4">Amino acid ABC transporter substrate-binding protein, PAAT family</fullName>
    </submittedName>
</protein>
<evidence type="ECO:0000313" key="4">
    <source>
        <dbReference type="EMBL" id="SHM43002.1"/>
    </source>
</evidence>
<evidence type="ECO:0000256" key="1">
    <source>
        <dbReference type="ARBA" id="ARBA00022729"/>
    </source>
</evidence>
<sequence>MNTARLSLAAVALTLSGAGLALGQDCTPKHSFTTLSEGTLTVALTNTPPYSAEKDGAISGIDGDLLAKFAEENCLKIAYEIFTYPAAVSAVQTGRADVALGGFYRTAARDKVITLSTPVYLDQLAVASKDGLSTVDQLIGKKIGTVEGYDWVMEMEDTIDGSTTYPSSLNLAQDVQAGRLDAGLEGFGAAVVLHAGTDVKVVLLEADPRITATTLASQTAFLLPKNNEEFVTAVNASIEDYRSAGVIGEVLSAYGLDPSAADVGESRVID</sequence>
<dbReference type="SMART" id="SM00062">
    <property type="entry name" value="PBPb"/>
    <property type="match status" value="1"/>
</dbReference>
<gene>
    <name evidence="4" type="ORF">SAMN05444389_10964</name>
</gene>
<dbReference type="SUPFAM" id="SSF53850">
    <property type="entry name" value="Periplasmic binding protein-like II"/>
    <property type="match status" value="1"/>
</dbReference>
<dbReference type="Proteomes" id="UP000184444">
    <property type="component" value="Unassembled WGS sequence"/>
</dbReference>
<organism evidence="4 5">
    <name type="scientific">Paracoccus solventivorans</name>
    <dbReference type="NCBI Taxonomy" id="53463"/>
    <lineage>
        <taxon>Bacteria</taxon>
        <taxon>Pseudomonadati</taxon>
        <taxon>Pseudomonadota</taxon>
        <taxon>Alphaproteobacteria</taxon>
        <taxon>Rhodobacterales</taxon>
        <taxon>Paracoccaceae</taxon>
        <taxon>Paracoccus</taxon>
    </lineage>
</organism>
<feature type="chain" id="PRO_5012410026" evidence="2">
    <location>
        <begin position="24"/>
        <end position="270"/>
    </location>
</feature>
<dbReference type="AlphaFoldDB" id="A0A1M7IQB5"/>
<evidence type="ECO:0000313" key="5">
    <source>
        <dbReference type="Proteomes" id="UP000184444"/>
    </source>
</evidence>
<dbReference type="InterPro" id="IPR001638">
    <property type="entry name" value="Solute-binding_3/MltF_N"/>
</dbReference>
<evidence type="ECO:0000256" key="2">
    <source>
        <dbReference type="SAM" id="SignalP"/>
    </source>
</evidence>
<keyword evidence="1 2" id="KW-0732">Signal</keyword>
<accession>A0A1M7IQB5</accession>
<dbReference type="OrthoDB" id="8454826at2"/>
<proteinExistence type="predicted"/>
<dbReference type="PANTHER" id="PTHR35936:SF17">
    <property type="entry name" value="ARGININE-BINDING EXTRACELLULAR PROTEIN ARTP"/>
    <property type="match status" value="1"/>
</dbReference>
<dbReference type="RefSeq" id="WP_073067702.1">
    <property type="nucleotide sequence ID" value="NZ_FRCK01000009.1"/>
</dbReference>
<dbReference type="Pfam" id="PF00497">
    <property type="entry name" value="SBP_bac_3"/>
    <property type="match status" value="1"/>
</dbReference>
<reference evidence="5" key="1">
    <citation type="submission" date="2016-11" db="EMBL/GenBank/DDBJ databases">
        <authorList>
            <person name="Varghese N."/>
            <person name="Submissions S."/>
        </authorList>
    </citation>
    <scope>NUCLEOTIDE SEQUENCE [LARGE SCALE GENOMIC DNA]</scope>
    <source>
        <strain evidence="5">DSM 6637</strain>
    </source>
</reference>
<feature type="signal peptide" evidence="2">
    <location>
        <begin position="1"/>
        <end position="23"/>
    </location>
</feature>
<feature type="domain" description="Solute-binding protein family 3/N-terminal" evidence="3">
    <location>
        <begin position="39"/>
        <end position="258"/>
    </location>
</feature>
<dbReference type="EMBL" id="FRCK01000009">
    <property type="protein sequence ID" value="SHM43002.1"/>
    <property type="molecule type" value="Genomic_DNA"/>
</dbReference>
<name>A0A1M7IQB5_9RHOB</name>
<keyword evidence="5" id="KW-1185">Reference proteome</keyword>
<dbReference type="Gene3D" id="3.40.190.10">
    <property type="entry name" value="Periplasmic binding protein-like II"/>
    <property type="match status" value="2"/>
</dbReference>
<dbReference type="STRING" id="53463.SAMN05444389_10964"/>